<evidence type="ECO:0000256" key="6">
    <source>
        <dbReference type="ARBA" id="ARBA00023136"/>
    </source>
</evidence>
<organism evidence="9 10">
    <name type="scientific">Rhizobium aquaticum</name>
    <dbReference type="NCBI Taxonomy" id="1549636"/>
    <lineage>
        <taxon>Bacteria</taxon>
        <taxon>Pseudomonadati</taxon>
        <taxon>Pseudomonadota</taxon>
        <taxon>Alphaproteobacteria</taxon>
        <taxon>Hyphomicrobiales</taxon>
        <taxon>Rhizobiaceae</taxon>
        <taxon>Rhizobium/Agrobacterium group</taxon>
        <taxon>Rhizobium</taxon>
    </lineage>
</organism>
<keyword evidence="4 7" id="KW-0812">Transmembrane</keyword>
<keyword evidence="3" id="KW-1003">Cell membrane</keyword>
<dbReference type="Pfam" id="PF00528">
    <property type="entry name" value="BPD_transp_1"/>
    <property type="match status" value="1"/>
</dbReference>
<dbReference type="InterPro" id="IPR000515">
    <property type="entry name" value="MetI-like"/>
</dbReference>
<dbReference type="PROSITE" id="PS50928">
    <property type="entry name" value="ABC_TM1"/>
    <property type="match status" value="1"/>
</dbReference>
<sequence length="320" mass="35292">MSVANTEPVLKETTREIVDAWDRTTSSRRLYTIIGLVLIAIGFVASVQYADEANAGHFFERLPHLFDFLQWLIPNDWNDVWRALFGRPSPLANGSEAYDFASGRVYIWGAFYIPEYFELMITTLNIAILSTIFGFLIAVPLAFMSARNITPSPAMRFGARRVCEFLRAFPELVFAGLFAAVLSAGPVPAIAAILLHTIGALGKLFYEIIENIDMKPDEGVRSVGGTRLERIRFAALPQVLPNLISYGLLRLEINVRASTIIGAVGGGGIGEELRLAIARGFGAKTLALLLLLFLTIIAVDQLSAWLRKKLVGEHQFLLAH</sequence>
<dbReference type="SUPFAM" id="SSF161098">
    <property type="entry name" value="MetI-like"/>
    <property type="match status" value="1"/>
</dbReference>
<keyword evidence="5 7" id="KW-1133">Transmembrane helix</keyword>
<protein>
    <submittedName>
        <fullName evidence="9">Phosphonate transport system permease protein</fullName>
    </submittedName>
</protein>
<evidence type="ECO:0000256" key="1">
    <source>
        <dbReference type="ARBA" id="ARBA00004651"/>
    </source>
</evidence>
<evidence type="ECO:0000313" key="10">
    <source>
        <dbReference type="Proteomes" id="UP001549047"/>
    </source>
</evidence>
<keyword evidence="2 7" id="KW-0813">Transport</keyword>
<dbReference type="Gene3D" id="1.10.3720.10">
    <property type="entry name" value="MetI-like"/>
    <property type="match status" value="1"/>
</dbReference>
<dbReference type="InterPro" id="IPR035906">
    <property type="entry name" value="MetI-like_sf"/>
</dbReference>
<accession>A0ABV2J2H0</accession>
<evidence type="ECO:0000256" key="5">
    <source>
        <dbReference type="ARBA" id="ARBA00022989"/>
    </source>
</evidence>
<comment type="similarity">
    <text evidence="7">Belongs to the binding-protein-dependent transport system permease family.</text>
</comment>
<comment type="subcellular location">
    <subcellularLocation>
        <location evidence="1 7">Cell membrane</location>
        <topology evidence="1 7">Multi-pass membrane protein</topology>
    </subcellularLocation>
</comment>
<dbReference type="NCBIfam" id="TIGR01097">
    <property type="entry name" value="PhnE"/>
    <property type="match status" value="1"/>
</dbReference>
<evidence type="ECO:0000256" key="7">
    <source>
        <dbReference type="RuleBase" id="RU363032"/>
    </source>
</evidence>
<evidence type="ECO:0000256" key="4">
    <source>
        <dbReference type="ARBA" id="ARBA00022692"/>
    </source>
</evidence>
<name>A0ABV2J2H0_9HYPH</name>
<feature type="transmembrane region" description="Helical" evidence="7">
    <location>
        <begin position="30"/>
        <end position="50"/>
    </location>
</feature>
<evidence type="ECO:0000256" key="3">
    <source>
        <dbReference type="ARBA" id="ARBA00022475"/>
    </source>
</evidence>
<reference evidence="9 10" key="1">
    <citation type="submission" date="2024-06" db="EMBL/GenBank/DDBJ databases">
        <title>Genomic Encyclopedia of Type Strains, Phase IV (KMG-IV): sequencing the most valuable type-strain genomes for metagenomic binning, comparative biology and taxonomic classification.</title>
        <authorList>
            <person name="Goeker M."/>
        </authorList>
    </citation>
    <scope>NUCLEOTIDE SEQUENCE [LARGE SCALE GENOMIC DNA]</scope>
    <source>
        <strain evidence="9 10">DSM 29780</strain>
    </source>
</reference>
<dbReference type="InterPro" id="IPR005769">
    <property type="entry name" value="PhnE/PtxC"/>
</dbReference>
<dbReference type="PANTHER" id="PTHR30043:SF1">
    <property type="entry name" value="ABC TRANSPORT SYSTEM PERMEASE PROTEIN P69"/>
    <property type="match status" value="1"/>
</dbReference>
<keyword evidence="6 7" id="KW-0472">Membrane</keyword>
<feature type="transmembrane region" description="Helical" evidence="7">
    <location>
        <begin position="286"/>
        <end position="306"/>
    </location>
</feature>
<keyword evidence="10" id="KW-1185">Reference proteome</keyword>
<feature type="domain" description="ABC transmembrane type-1" evidence="8">
    <location>
        <begin position="120"/>
        <end position="303"/>
    </location>
</feature>
<gene>
    <name evidence="9" type="ORF">ABID16_003261</name>
</gene>
<evidence type="ECO:0000259" key="8">
    <source>
        <dbReference type="PROSITE" id="PS50928"/>
    </source>
</evidence>
<dbReference type="Proteomes" id="UP001549047">
    <property type="component" value="Unassembled WGS sequence"/>
</dbReference>
<dbReference type="EMBL" id="JBEPMB010000005">
    <property type="protein sequence ID" value="MET3614918.1"/>
    <property type="molecule type" value="Genomic_DNA"/>
</dbReference>
<dbReference type="RefSeq" id="WP_354557406.1">
    <property type="nucleotide sequence ID" value="NZ_JBEPMB010000005.1"/>
</dbReference>
<evidence type="ECO:0000256" key="2">
    <source>
        <dbReference type="ARBA" id="ARBA00022448"/>
    </source>
</evidence>
<proteinExistence type="inferred from homology"/>
<dbReference type="PANTHER" id="PTHR30043">
    <property type="entry name" value="PHOSPHONATES TRANSPORT SYSTEM PERMEASE PROTEIN"/>
    <property type="match status" value="1"/>
</dbReference>
<comment type="caution">
    <text evidence="9">The sequence shown here is derived from an EMBL/GenBank/DDBJ whole genome shotgun (WGS) entry which is preliminary data.</text>
</comment>
<evidence type="ECO:0000313" key="9">
    <source>
        <dbReference type="EMBL" id="MET3614918.1"/>
    </source>
</evidence>
<feature type="transmembrane region" description="Helical" evidence="7">
    <location>
        <begin position="119"/>
        <end position="144"/>
    </location>
</feature>